<dbReference type="InterPro" id="IPR027417">
    <property type="entry name" value="P-loop_NTPase"/>
</dbReference>
<organism evidence="1">
    <name type="scientific">marine metagenome</name>
    <dbReference type="NCBI Taxonomy" id="408172"/>
    <lineage>
        <taxon>unclassified sequences</taxon>
        <taxon>metagenomes</taxon>
        <taxon>ecological metagenomes</taxon>
    </lineage>
</organism>
<dbReference type="EMBL" id="UINC01184975">
    <property type="protein sequence ID" value="SVD96456.1"/>
    <property type="molecule type" value="Genomic_DNA"/>
</dbReference>
<accession>A0A382ZLJ9</accession>
<name>A0A382ZLJ9_9ZZZZ</name>
<dbReference type="AlphaFoldDB" id="A0A382ZLJ9"/>
<evidence type="ECO:0000313" key="1">
    <source>
        <dbReference type="EMBL" id="SVD96456.1"/>
    </source>
</evidence>
<reference evidence="1" key="1">
    <citation type="submission" date="2018-05" db="EMBL/GenBank/DDBJ databases">
        <authorList>
            <person name="Lanie J.A."/>
            <person name="Ng W.-L."/>
            <person name="Kazmierczak K.M."/>
            <person name="Andrzejewski T.M."/>
            <person name="Davidsen T.M."/>
            <person name="Wayne K.J."/>
            <person name="Tettelin H."/>
            <person name="Glass J.I."/>
            <person name="Rusch D."/>
            <person name="Podicherti R."/>
            <person name="Tsui H.-C.T."/>
            <person name="Winkler M.E."/>
        </authorList>
    </citation>
    <scope>NUCLEOTIDE SEQUENCE</scope>
</reference>
<sequence length="235" mass="27480">DFAKLNFLRYAPDTRLLMTIREPIQNCESSIRVAFNENDYTKIVHYIISMLFAVDQIAFRMRDSVGVRLEDLKTKPEATLRSLCRWMGIEDSPTLYQMTAQGKKWWGDPSSPDYDTNKAMDPFDTTSIQRSVGSIFSKKDQFVLRTLFYPFSVRFGYREPDPVAFEKDLKEIRPLLDELLDFERVMSERSKIDPDQFKRGGHSLLLHAGLIDRWDVLNEFKNYPHLLPPLKLTVD</sequence>
<dbReference type="SUPFAM" id="SSF52540">
    <property type="entry name" value="P-loop containing nucleoside triphosphate hydrolases"/>
    <property type="match status" value="1"/>
</dbReference>
<protein>
    <recommendedName>
        <fullName evidence="2">Sulfotransferase domain-containing protein</fullName>
    </recommendedName>
</protein>
<proteinExistence type="predicted"/>
<feature type="non-terminal residue" evidence="1">
    <location>
        <position position="1"/>
    </location>
</feature>
<gene>
    <name evidence="1" type="ORF">METZ01_LOCUS449310</name>
</gene>
<dbReference type="Gene3D" id="3.40.50.300">
    <property type="entry name" value="P-loop containing nucleotide triphosphate hydrolases"/>
    <property type="match status" value="1"/>
</dbReference>
<evidence type="ECO:0008006" key="2">
    <source>
        <dbReference type="Google" id="ProtNLM"/>
    </source>
</evidence>